<evidence type="ECO:0000256" key="1">
    <source>
        <dbReference type="SAM" id="MobiDB-lite"/>
    </source>
</evidence>
<accession>A0A927BQH7</accession>
<sequence length="162" mass="18338">MCGKRSMALEIPGFNKYTITLLMLALLCACQSGDIVENETVEAFGTETYTEQGQTLEASGYKKVNAITYVKENKQYIETRIRAIEDYYDSEGNYLRTEIFDQSGRQSKWDGTVDSDEKRDEAVDPLTLYVPDAEEASSSRSLDEAKQAEIRELVESCTDQLR</sequence>
<feature type="region of interest" description="Disordered" evidence="1">
    <location>
        <begin position="107"/>
        <end position="145"/>
    </location>
</feature>
<name>A0A927BQH7_9BACL</name>
<dbReference type="Proteomes" id="UP000621560">
    <property type="component" value="Unassembled WGS sequence"/>
</dbReference>
<proteinExistence type="predicted"/>
<evidence type="ECO:0000313" key="2">
    <source>
        <dbReference type="EMBL" id="MBD2843638.1"/>
    </source>
</evidence>
<dbReference type="EMBL" id="JACXIZ010000002">
    <property type="protein sequence ID" value="MBD2843638.1"/>
    <property type="molecule type" value="Genomic_DNA"/>
</dbReference>
<dbReference type="RefSeq" id="WP_190913636.1">
    <property type="nucleotide sequence ID" value="NZ_JACXIZ010000002.1"/>
</dbReference>
<protein>
    <submittedName>
        <fullName evidence="2">Uncharacterized protein</fullName>
    </submittedName>
</protein>
<evidence type="ECO:0000313" key="3">
    <source>
        <dbReference type="Proteomes" id="UP000621560"/>
    </source>
</evidence>
<gene>
    <name evidence="2" type="ORF">IDH44_00425</name>
</gene>
<dbReference type="AlphaFoldDB" id="A0A927BQH7"/>
<comment type="caution">
    <text evidence="2">The sequence shown here is derived from an EMBL/GenBank/DDBJ whole genome shotgun (WGS) entry which is preliminary data.</text>
</comment>
<reference evidence="2" key="1">
    <citation type="submission" date="2020-09" db="EMBL/GenBank/DDBJ databases">
        <title>A novel bacterium of genus Paenibacillus, isolated from South China Sea.</title>
        <authorList>
            <person name="Huang H."/>
            <person name="Mo K."/>
            <person name="Hu Y."/>
        </authorList>
    </citation>
    <scope>NUCLEOTIDE SEQUENCE</scope>
    <source>
        <strain evidence="2">IB182496</strain>
    </source>
</reference>
<dbReference type="PROSITE" id="PS51257">
    <property type="entry name" value="PROKAR_LIPOPROTEIN"/>
    <property type="match status" value="1"/>
</dbReference>
<keyword evidence="3" id="KW-1185">Reference proteome</keyword>
<organism evidence="2 3">
    <name type="scientific">Paenibacillus sabuli</name>
    <dbReference type="NCBI Taxonomy" id="2772509"/>
    <lineage>
        <taxon>Bacteria</taxon>
        <taxon>Bacillati</taxon>
        <taxon>Bacillota</taxon>
        <taxon>Bacilli</taxon>
        <taxon>Bacillales</taxon>
        <taxon>Paenibacillaceae</taxon>
        <taxon>Paenibacillus</taxon>
    </lineage>
</organism>